<dbReference type="OrthoDB" id="2351508at2"/>
<reference evidence="3 4" key="1">
    <citation type="journal article" date="2015" name="Stand. Genomic Sci.">
        <title>High quality draft genome sequence of the moderately halophilic bacterium Pontibacillus yanchengensis Y32(T) and comparison among Pontibacillus genomes.</title>
        <authorList>
            <person name="Huang J."/>
            <person name="Qiao Z.X."/>
            <person name="Tang J.W."/>
            <person name="Wang G."/>
        </authorList>
    </citation>
    <scope>NUCLEOTIDE SEQUENCE [LARGE SCALE GENOMIC DNA]</scope>
    <source>
        <strain evidence="3 4">Y32</strain>
    </source>
</reference>
<dbReference type="eggNOG" id="ENOG502Z8UG">
    <property type="taxonomic scope" value="Bacteria"/>
</dbReference>
<evidence type="ECO:0000313" key="3">
    <source>
        <dbReference type="EMBL" id="KGP73339.1"/>
    </source>
</evidence>
<evidence type="ECO:0000313" key="4">
    <source>
        <dbReference type="Proteomes" id="UP000030147"/>
    </source>
</evidence>
<sequence>MFKKVASDALGLSDVGKVIQREDFDKVDADDYVMHEDGETIYFLIMSQSDEYCFTNKALIHLDGTSATSKKRILKRYDYYKNTIKNVALETAGTVDLDVEIKFTLGNEHFSIDVNKKNLEELKDLYKALLKISEISQENDTYMNFTKQSLDYASNALSQNHTHGNDTKVFEEFKQINQHAFNWLAESKEKYTQKDFGAIFERYINN</sequence>
<dbReference type="STRING" id="1385514.N782_05530"/>
<dbReference type="InterPro" id="IPR021722">
    <property type="entry name" value="YvbH_oligomer_dom"/>
</dbReference>
<dbReference type="InterPro" id="IPR037063">
    <property type="entry name" value="PHb_sf"/>
</dbReference>
<proteinExistence type="predicted"/>
<accession>A0A0A2TCV8</accession>
<dbReference type="Proteomes" id="UP000030147">
    <property type="component" value="Unassembled WGS sequence"/>
</dbReference>
<dbReference type="EMBL" id="AVBF01000014">
    <property type="protein sequence ID" value="KGP73339.1"/>
    <property type="molecule type" value="Genomic_DNA"/>
</dbReference>
<dbReference type="RefSeq" id="WP_036817854.1">
    <property type="nucleotide sequence ID" value="NZ_AVBF01000014.1"/>
</dbReference>
<organism evidence="3 4">
    <name type="scientific">Pontibacillus yanchengensis Y32</name>
    <dbReference type="NCBI Taxonomy" id="1385514"/>
    <lineage>
        <taxon>Bacteria</taxon>
        <taxon>Bacillati</taxon>
        <taxon>Bacillota</taxon>
        <taxon>Bacilli</taxon>
        <taxon>Bacillales</taxon>
        <taxon>Bacillaceae</taxon>
        <taxon>Pontibacillus</taxon>
    </lineage>
</organism>
<gene>
    <name evidence="3" type="ORF">N782_05530</name>
</gene>
<protein>
    <recommendedName>
        <fullName evidence="5">YvbH-like oligomerisation region</fullName>
    </recommendedName>
</protein>
<evidence type="ECO:0008006" key="5">
    <source>
        <dbReference type="Google" id="ProtNLM"/>
    </source>
</evidence>
<dbReference type="AlphaFoldDB" id="A0A0A2TCV8"/>
<feature type="domain" description="YvbH-like oligomerisation" evidence="2">
    <location>
        <begin position="144"/>
        <end position="206"/>
    </location>
</feature>
<keyword evidence="4" id="KW-1185">Reference proteome</keyword>
<evidence type="ECO:0000259" key="1">
    <source>
        <dbReference type="Pfam" id="PF08000"/>
    </source>
</evidence>
<name>A0A0A2TCV8_9BACI</name>
<dbReference type="Gene3D" id="1.10.287.210">
    <property type="match status" value="1"/>
</dbReference>
<dbReference type="SUPFAM" id="SSF50729">
    <property type="entry name" value="PH domain-like"/>
    <property type="match status" value="1"/>
</dbReference>
<dbReference type="Pfam" id="PF11724">
    <property type="entry name" value="YvbH_ext"/>
    <property type="match status" value="1"/>
</dbReference>
<dbReference type="InterPro" id="IPR012544">
    <property type="entry name" value="PHb"/>
</dbReference>
<dbReference type="PANTHER" id="PTHR35796">
    <property type="entry name" value="HYPOTHETICAL CYTOSOLIC PROTEIN"/>
    <property type="match status" value="1"/>
</dbReference>
<dbReference type="Gene3D" id="2.30.29.50">
    <property type="entry name" value="Bacterial Pleckstrin homology domain"/>
    <property type="match status" value="1"/>
</dbReference>
<comment type="caution">
    <text evidence="3">The sequence shown here is derived from an EMBL/GenBank/DDBJ whole genome shotgun (WGS) entry which is preliminary data.</text>
</comment>
<evidence type="ECO:0000259" key="2">
    <source>
        <dbReference type="Pfam" id="PF11724"/>
    </source>
</evidence>
<dbReference type="Pfam" id="PF08000">
    <property type="entry name" value="bPH_1"/>
    <property type="match status" value="1"/>
</dbReference>
<feature type="domain" description="Bacterial Pleckstrin homology" evidence="1">
    <location>
        <begin position="10"/>
        <end position="132"/>
    </location>
</feature>
<dbReference type="PANTHER" id="PTHR35796:SF2">
    <property type="entry name" value="YVBH-LIKE OLIGOMERISATION REGION"/>
    <property type="match status" value="1"/>
</dbReference>